<dbReference type="KEGG" id="tpx:Turpa_2878"/>
<dbReference type="GO" id="GO:0008320">
    <property type="term" value="F:protein transmembrane transporter activity"/>
    <property type="evidence" value="ECO:0007669"/>
    <property type="project" value="UniProtKB-UniRule"/>
</dbReference>
<dbReference type="GO" id="GO:0065002">
    <property type="term" value="P:intracellular protein transmembrane transport"/>
    <property type="evidence" value="ECO:0007669"/>
    <property type="project" value="UniProtKB-UniRule"/>
</dbReference>
<keyword evidence="6 9" id="KW-1133">Transmembrane helix</keyword>
<dbReference type="EMBL" id="CP002959">
    <property type="protein sequence ID" value="AFM13517.1"/>
    <property type="molecule type" value="Genomic_DNA"/>
</dbReference>
<evidence type="ECO:0000256" key="4">
    <source>
        <dbReference type="ARBA" id="ARBA00022692"/>
    </source>
</evidence>
<dbReference type="AlphaFoldDB" id="I4B8B0"/>
<gene>
    <name evidence="9" type="primary">secE</name>
    <name evidence="10" type="ordered locus">Turpa_2878</name>
</gene>
<dbReference type="OrthoDB" id="9799073at2"/>
<evidence type="ECO:0000313" key="10">
    <source>
        <dbReference type="EMBL" id="AFM13517.1"/>
    </source>
</evidence>
<evidence type="ECO:0000256" key="8">
    <source>
        <dbReference type="ARBA" id="ARBA00023136"/>
    </source>
</evidence>
<keyword evidence="7 9" id="KW-0811">Translocation</keyword>
<keyword evidence="9" id="KW-0997">Cell inner membrane</keyword>
<dbReference type="InterPro" id="IPR038379">
    <property type="entry name" value="SecE_sf"/>
</dbReference>
<feature type="transmembrane region" description="Helical" evidence="9">
    <location>
        <begin position="29"/>
        <end position="47"/>
    </location>
</feature>
<proteinExistence type="inferred from homology"/>
<organism evidence="10 11">
    <name type="scientific">Turneriella parva (strain ATCC BAA-1111 / DSM 21527 / NCTC 11395 / H)</name>
    <name type="common">Leptospira parva</name>
    <dbReference type="NCBI Taxonomy" id="869212"/>
    <lineage>
        <taxon>Bacteria</taxon>
        <taxon>Pseudomonadati</taxon>
        <taxon>Spirochaetota</taxon>
        <taxon>Spirochaetia</taxon>
        <taxon>Leptospirales</taxon>
        <taxon>Leptospiraceae</taxon>
        <taxon>Turneriella</taxon>
    </lineage>
</organism>
<dbReference type="Gene3D" id="1.20.5.1030">
    <property type="entry name" value="Preprotein translocase secy subunit"/>
    <property type="match status" value="1"/>
</dbReference>
<evidence type="ECO:0000256" key="5">
    <source>
        <dbReference type="ARBA" id="ARBA00022927"/>
    </source>
</evidence>
<dbReference type="HAMAP" id="MF_00422">
    <property type="entry name" value="SecE"/>
    <property type="match status" value="1"/>
</dbReference>
<keyword evidence="8 9" id="KW-0472">Membrane</keyword>
<evidence type="ECO:0000256" key="3">
    <source>
        <dbReference type="ARBA" id="ARBA00022475"/>
    </source>
</evidence>
<protein>
    <recommendedName>
        <fullName evidence="9">Protein translocase subunit SecE</fullName>
    </recommendedName>
</protein>
<accession>I4B8B0</accession>
<dbReference type="GO" id="GO:0043952">
    <property type="term" value="P:protein transport by the Sec complex"/>
    <property type="evidence" value="ECO:0007669"/>
    <property type="project" value="UniProtKB-UniRule"/>
</dbReference>
<comment type="similarity">
    <text evidence="9">Belongs to the SecE/SEC61-gamma family.</text>
</comment>
<dbReference type="GO" id="GO:0006605">
    <property type="term" value="P:protein targeting"/>
    <property type="evidence" value="ECO:0007669"/>
    <property type="project" value="UniProtKB-UniRule"/>
</dbReference>
<evidence type="ECO:0000256" key="1">
    <source>
        <dbReference type="ARBA" id="ARBA00004370"/>
    </source>
</evidence>
<keyword evidence="5 9" id="KW-0653">Protein transport</keyword>
<keyword evidence="11" id="KW-1185">Reference proteome</keyword>
<dbReference type="GO" id="GO:0005886">
    <property type="term" value="C:plasma membrane"/>
    <property type="evidence" value="ECO:0007669"/>
    <property type="project" value="UniProtKB-SubCell"/>
</dbReference>
<evidence type="ECO:0000256" key="9">
    <source>
        <dbReference type="HAMAP-Rule" id="MF_00422"/>
    </source>
</evidence>
<dbReference type="STRING" id="869212.Turpa_2878"/>
<evidence type="ECO:0000256" key="2">
    <source>
        <dbReference type="ARBA" id="ARBA00022448"/>
    </source>
</evidence>
<dbReference type="InterPro" id="IPR005807">
    <property type="entry name" value="SecE_bac"/>
</dbReference>
<name>I4B8B0_TURPD</name>
<comment type="subunit">
    <text evidence="9">Component of the Sec protein translocase complex. Heterotrimer consisting of SecY, SecE and SecG subunits. The heterotrimers can form oligomers, although 1 heterotrimer is thought to be able to translocate proteins. Interacts with the ribosome. Interacts with SecDF, and other proteins may be involved. Interacts with SecA.</text>
</comment>
<dbReference type="NCBIfam" id="TIGR00964">
    <property type="entry name" value="secE_bact"/>
    <property type="match status" value="1"/>
</dbReference>
<evidence type="ECO:0000256" key="7">
    <source>
        <dbReference type="ARBA" id="ARBA00023010"/>
    </source>
</evidence>
<dbReference type="InterPro" id="IPR001901">
    <property type="entry name" value="Translocase_SecE/Sec61-g"/>
</dbReference>
<dbReference type="GO" id="GO:0009306">
    <property type="term" value="P:protein secretion"/>
    <property type="evidence" value="ECO:0007669"/>
    <property type="project" value="UniProtKB-UniRule"/>
</dbReference>
<dbReference type="RefSeq" id="WP_014804019.1">
    <property type="nucleotide sequence ID" value="NC_018020.1"/>
</dbReference>
<keyword evidence="3 9" id="KW-1003">Cell membrane</keyword>
<reference evidence="10 11" key="1">
    <citation type="submission" date="2012-06" db="EMBL/GenBank/DDBJ databases">
        <title>The complete chromosome of genome of Turneriella parva DSM 21527.</title>
        <authorList>
            <consortium name="US DOE Joint Genome Institute (JGI-PGF)"/>
            <person name="Lucas S."/>
            <person name="Han J."/>
            <person name="Lapidus A."/>
            <person name="Bruce D."/>
            <person name="Goodwin L."/>
            <person name="Pitluck S."/>
            <person name="Peters L."/>
            <person name="Kyrpides N."/>
            <person name="Mavromatis K."/>
            <person name="Ivanova N."/>
            <person name="Mikhailova N."/>
            <person name="Chertkov O."/>
            <person name="Detter J.C."/>
            <person name="Tapia R."/>
            <person name="Han C."/>
            <person name="Land M."/>
            <person name="Hauser L."/>
            <person name="Markowitz V."/>
            <person name="Cheng J.-F."/>
            <person name="Hugenholtz P."/>
            <person name="Woyke T."/>
            <person name="Wu D."/>
            <person name="Gronow S."/>
            <person name="Wellnitz S."/>
            <person name="Brambilla E."/>
            <person name="Klenk H.-P."/>
            <person name="Eisen J.A."/>
        </authorList>
    </citation>
    <scope>NUCLEOTIDE SEQUENCE [LARGE SCALE GENOMIC DNA]</scope>
    <source>
        <strain evidence="11">ATCC BAA-1111 / DSM 21527 / NCTC 11395 / H</strain>
    </source>
</reference>
<keyword evidence="4 9" id="KW-0812">Transmembrane</keyword>
<dbReference type="HOGENOM" id="CLU_113663_8_0_12"/>
<comment type="subcellular location">
    <subcellularLocation>
        <location evidence="9">Cell inner membrane</location>
        <topology evidence="9">Single-pass membrane protein</topology>
    </subcellularLocation>
    <subcellularLocation>
        <location evidence="1">Membrane</location>
    </subcellularLocation>
</comment>
<sequence>MKKIWTFLAEARAELRKATWPSWDEVSRSTLVVFVTVIIFAVLIYLVDGGVERALSALIGG</sequence>
<evidence type="ECO:0000313" key="11">
    <source>
        <dbReference type="Proteomes" id="UP000006048"/>
    </source>
</evidence>
<evidence type="ECO:0000256" key="6">
    <source>
        <dbReference type="ARBA" id="ARBA00022989"/>
    </source>
</evidence>
<dbReference type="PANTHER" id="PTHR33910">
    <property type="entry name" value="PROTEIN TRANSLOCASE SUBUNIT SECE"/>
    <property type="match status" value="1"/>
</dbReference>
<comment type="function">
    <text evidence="9">Essential subunit of the Sec protein translocation channel SecYEG. Clamps together the 2 halves of SecY. May contact the channel plug during translocation.</text>
</comment>
<dbReference type="Pfam" id="PF00584">
    <property type="entry name" value="SecE"/>
    <property type="match status" value="1"/>
</dbReference>
<keyword evidence="2 9" id="KW-0813">Transport</keyword>
<dbReference type="PANTHER" id="PTHR33910:SF1">
    <property type="entry name" value="PROTEIN TRANSLOCASE SUBUNIT SECE"/>
    <property type="match status" value="1"/>
</dbReference>
<dbReference type="Proteomes" id="UP000006048">
    <property type="component" value="Chromosome"/>
</dbReference>